<dbReference type="InterPro" id="IPR001314">
    <property type="entry name" value="Peptidase_S1A"/>
</dbReference>
<keyword evidence="9" id="KW-1185">Reference proteome</keyword>
<dbReference type="GeneID" id="108671052"/>
<dbReference type="GO" id="GO:0005615">
    <property type="term" value="C:extracellular space"/>
    <property type="evidence" value="ECO:0007669"/>
    <property type="project" value="TreeGrafter"/>
</dbReference>
<feature type="signal peptide" evidence="7">
    <location>
        <begin position="1"/>
        <end position="27"/>
    </location>
</feature>
<dbReference type="PANTHER" id="PTHR24264">
    <property type="entry name" value="TRYPSIN-RELATED"/>
    <property type="match status" value="1"/>
</dbReference>
<keyword evidence="2" id="KW-0964">Secreted</keyword>
<dbReference type="InterPro" id="IPR001254">
    <property type="entry name" value="Trypsin_dom"/>
</dbReference>
<protein>
    <submittedName>
        <fullName evidence="10">Trypsin-1-like</fullName>
    </submittedName>
</protein>
<gene>
    <name evidence="10" type="primary">LOC108671052</name>
</gene>
<evidence type="ECO:0000256" key="1">
    <source>
        <dbReference type="ARBA" id="ARBA00004613"/>
    </source>
</evidence>
<dbReference type="AlphaFoldDB" id="A0A8B7NK47"/>
<dbReference type="PRINTS" id="PR00722">
    <property type="entry name" value="CHYMOTRYPSIN"/>
</dbReference>
<dbReference type="OMA" id="SENWMIC"/>
<dbReference type="GO" id="GO:0016485">
    <property type="term" value="P:protein processing"/>
    <property type="evidence" value="ECO:0007669"/>
    <property type="project" value="UniProtKB-ARBA"/>
</dbReference>
<dbReference type="GO" id="GO:0004252">
    <property type="term" value="F:serine-type endopeptidase activity"/>
    <property type="evidence" value="ECO:0007669"/>
    <property type="project" value="InterPro"/>
</dbReference>
<proteinExistence type="predicted"/>
<dbReference type="SMART" id="SM00020">
    <property type="entry name" value="Tryp_SPc"/>
    <property type="match status" value="1"/>
</dbReference>
<name>A0A8B7NK47_HYAAZ</name>
<dbReference type="InterPro" id="IPR050127">
    <property type="entry name" value="Serine_Proteases_S1"/>
</dbReference>
<dbReference type="PROSITE" id="PS00135">
    <property type="entry name" value="TRYPSIN_SER"/>
    <property type="match status" value="1"/>
</dbReference>
<evidence type="ECO:0000256" key="2">
    <source>
        <dbReference type="ARBA" id="ARBA00022525"/>
    </source>
</evidence>
<keyword evidence="5" id="KW-0720">Serine protease</keyword>
<evidence type="ECO:0000256" key="5">
    <source>
        <dbReference type="ARBA" id="ARBA00022825"/>
    </source>
</evidence>
<dbReference type="PANTHER" id="PTHR24264:SF83">
    <property type="entry name" value="COMPLEMENT FACTOR I"/>
    <property type="match status" value="1"/>
</dbReference>
<feature type="chain" id="PRO_5036941343" evidence="7">
    <location>
        <begin position="28"/>
        <end position="273"/>
    </location>
</feature>
<dbReference type="KEGG" id="hazt:108671052"/>
<dbReference type="InterPro" id="IPR033116">
    <property type="entry name" value="TRYPSIN_SER"/>
</dbReference>
<evidence type="ECO:0000313" key="9">
    <source>
        <dbReference type="Proteomes" id="UP000694843"/>
    </source>
</evidence>
<evidence type="ECO:0000256" key="4">
    <source>
        <dbReference type="ARBA" id="ARBA00022801"/>
    </source>
</evidence>
<reference evidence="10" key="1">
    <citation type="submission" date="2025-08" db="UniProtKB">
        <authorList>
            <consortium name="RefSeq"/>
        </authorList>
    </citation>
    <scope>IDENTIFICATION</scope>
    <source>
        <tissue evidence="10">Whole organism</tissue>
    </source>
</reference>
<dbReference type="SUPFAM" id="SSF50494">
    <property type="entry name" value="Trypsin-like serine proteases"/>
    <property type="match status" value="1"/>
</dbReference>
<feature type="domain" description="Peptidase S1" evidence="8">
    <location>
        <begin position="42"/>
        <end position="273"/>
    </location>
</feature>
<sequence length="273" mass="30122">MEITSQVHNLFMMKVLLFCLMAASASAAPSTIPRFRRGQNKIVGGTDVAPGEIPYQLSFQEVTFASFFHFCGASIYSENWMICAGHCVYDYDIDNPTNLQIVAGENKMYTHEGTEQNRDIIKIILHEKYDPFTVENDISLLKVAAPLVFNDYVQPAKLPELHQEFEGNAIVSGWGRMSEWGNLPSVLQKVTVPIVSDEDCKKDYGELALVKDSMMCAGEEGKDSCQGDSGGPMTCDGYLCGVVSWGRGCAEAGYPGVYTQVSYFVDWIKANSA</sequence>
<keyword evidence="6" id="KW-1015">Disulfide bond</keyword>
<dbReference type="Gene3D" id="2.40.10.10">
    <property type="entry name" value="Trypsin-like serine proteases"/>
    <property type="match status" value="2"/>
</dbReference>
<evidence type="ECO:0000259" key="8">
    <source>
        <dbReference type="PROSITE" id="PS50240"/>
    </source>
</evidence>
<dbReference type="Proteomes" id="UP000694843">
    <property type="component" value="Unplaced"/>
</dbReference>
<keyword evidence="7" id="KW-0732">Signal</keyword>
<dbReference type="CDD" id="cd00190">
    <property type="entry name" value="Tryp_SPc"/>
    <property type="match status" value="1"/>
</dbReference>
<keyword evidence="4" id="KW-0378">Hydrolase</keyword>
<dbReference type="InterPro" id="IPR009003">
    <property type="entry name" value="Peptidase_S1_PA"/>
</dbReference>
<keyword evidence="3" id="KW-0645">Protease</keyword>
<evidence type="ECO:0000256" key="7">
    <source>
        <dbReference type="SAM" id="SignalP"/>
    </source>
</evidence>
<evidence type="ECO:0000313" key="10">
    <source>
        <dbReference type="RefSeq" id="XP_018014024.2"/>
    </source>
</evidence>
<dbReference type="InterPro" id="IPR043504">
    <property type="entry name" value="Peptidase_S1_PA_chymotrypsin"/>
</dbReference>
<dbReference type="OrthoDB" id="10059102at2759"/>
<comment type="subcellular location">
    <subcellularLocation>
        <location evidence="1">Secreted</location>
    </subcellularLocation>
</comment>
<dbReference type="RefSeq" id="XP_018014024.2">
    <property type="nucleotide sequence ID" value="XM_018158535.2"/>
</dbReference>
<accession>A0A8B7NK47</accession>
<organism evidence="9 10">
    <name type="scientific">Hyalella azteca</name>
    <name type="common">Amphipod</name>
    <dbReference type="NCBI Taxonomy" id="294128"/>
    <lineage>
        <taxon>Eukaryota</taxon>
        <taxon>Metazoa</taxon>
        <taxon>Ecdysozoa</taxon>
        <taxon>Arthropoda</taxon>
        <taxon>Crustacea</taxon>
        <taxon>Multicrustacea</taxon>
        <taxon>Malacostraca</taxon>
        <taxon>Eumalacostraca</taxon>
        <taxon>Peracarida</taxon>
        <taxon>Amphipoda</taxon>
        <taxon>Senticaudata</taxon>
        <taxon>Talitrida</taxon>
        <taxon>Talitroidea</taxon>
        <taxon>Hyalellidae</taxon>
        <taxon>Hyalella</taxon>
    </lineage>
</organism>
<evidence type="ECO:0000256" key="6">
    <source>
        <dbReference type="ARBA" id="ARBA00023157"/>
    </source>
</evidence>
<evidence type="ECO:0000256" key="3">
    <source>
        <dbReference type="ARBA" id="ARBA00022670"/>
    </source>
</evidence>
<dbReference type="Pfam" id="PF00089">
    <property type="entry name" value="Trypsin"/>
    <property type="match status" value="1"/>
</dbReference>
<dbReference type="PROSITE" id="PS50240">
    <property type="entry name" value="TRYPSIN_DOM"/>
    <property type="match status" value="1"/>
</dbReference>
<dbReference type="FunFam" id="2.40.10.10:FF:000047">
    <property type="entry name" value="Trypsin eta"/>
    <property type="match status" value="1"/>
</dbReference>